<dbReference type="CDD" id="cd04186">
    <property type="entry name" value="GT_2_like_c"/>
    <property type="match status" value="1"/>
</dbReference>
<keyword evidence="3" id="KW-0808">Transferase</keyword>
<dbReference type="PANTHER" id="PTHR43179">
    <property type="entry name" value="RHAMNOSYLTRANSFERASE WBBL"/>
    <property type="match status" value="1"/>
</dbReference>
<keyword evidence="6" id="KW-1185">Reference proteome</keyword>
<reference evidence="5" key="1">
    <citation type="submission" date="2022-05" db="EMBL/GenBank/DDBJ databases">
        <authorList>
            <person name="Sun X."/>
        </authorList>
    </citation>
    <scope>NUCLEOTIDE SEQUENCE</scope>
    <source>
        <strain evidence="5">Ai-910</strain>
    </source>
</reference>
<evidence type="ECO:0000256" key="2">
    <source>
        <dbReference type="ARBA" id="ARBA00022676"/>
    </source>
</evidence>
<dbReference type="InterPro" id="IPR029044">
    <property type="entry name" value="Nucleotide-diphossugar_trans"/>
</dbReference>
<dbReference type="Proteomes" id="UP001056426">
    <property type="component" value="Chromosome"/>
</dbReference>
<proteinExistence type="inferred from homology"/>
<dbReference type="PANTHER" id="PTHR43179:SF12">
    <property type="entry name" value="GALACTOFURANOSYLTRANSFERASE GLFT2"/>
    <property type="match status" value="1"/>
</dbReference>
<dbReference type="AlphaFoldDB" id="A0A9J6ZPI8"/>
<evidence type="ECO:0000313" key="6">
    <source>
        <dbReference type="Proteomes" id="UP001056426"/>
    </source>
</evidence>
<feature type="domain" description="Glycosyltransferase 2-like" evidence="4">
    <location>
        <begin position="40"/>
        <end position="165"/>
    </location>
</feature>
<accession>A0A9J6ZPI8</accession>
<evidence type="ECO:0000256" key="1">
    <source>
        <dbReference type="ARBA" id="ARBA00006739"/>
    </source>
</evidence>
<dbReference type="Pfam" id="PF00535">
    <property type="entry name" value="Glycos_transf_2"/>
    <property type="match status" value="1"/>
</dbReference>
<keyword evidence="2" id="KW-0328">Glycosyltransferase</keyword>
<reference evidence="5" key="2">
    <citation type="submission" date="2022-06" db="EMBL/GenBank/DDBJ databases">
        <title>Xiashengella guii gen. nov. sp. nov., a bacterium isolated form anaerobic digestion tank.</title>
        <authorList>
            <person name="Huang H."/>
        </authorList>
    </citation>
    <scope>NUCLEOTIDE SEQUENCE</scope>
    <source>
        <strain evidence="5">Ai-910</strain>
    </source>
</reference>
<organism evidence="5 6">
    <name type="scientific">Xiashengella succiniciproducens</name>
    <dbReference type="NCBI Taxonomy" id="2949635"/>
    <lineage>
        <taxon>Bacteria</taxon>
        <taxon>Pseudomonadati</taxon>
        <taxon>Bacteroidota</taxon>
        <taxon>Bacteroidia</taxon>
        <taxon>Marinilabiliales</taxon>
        <taxon>Marinilabiliaceae</taxon>
        <taxon>Xiashengella</taxon>
    </lineage>
</organism>
<dbReference type="Gene3D" id="3.90.550.10">
    <property type="entry name" value="Spore Coat Polysaccharide Biosynthesis Protein SpsA, Chain A"/>
    <property type="match status" value="1"/>
</dbReference>
<evidence type="ECO:0000256" key="3">
    <source>
        <dbReference type="ARBA" id="ARBA00022679"/>
    </source>
</evidence>
<protein>
    <submittedName>
        <fullName evidence="5">Glycosyltransferase family 2 protein</fullName>
    </submittedName>
</protein>
<dbReference type="InterPro" id="IPR001173">
    <property type="entry name" value="Glyco_trans_2-like"/>
</dbReference>
<dbReference type="SUPFAM" id="SSF53448">
    <property type="entry name" value="Nucleotide-diphospho-sugar transferases"/>
    <property type="match status" value="1"/>
</dbReference>
<name>A0A9J6ZPI8_9BACT</name>
<dbReference type="EMBL" id="CP098400">
    <property type="protein sequence ID" value="URW79454.1"/>
    <property type="molecule type" value="Genomic_DNA"/>
</dbReference>
<evidence type="ECO:0000259" key="4">
    <source>
        <dbReference type="Pfam" id="PF00535"/>
    </source>
</evidence>
<comment type="similarity">
    <text evidence="1">Belongs to the glycosyltransferase 2 family.</text>
</comment>
<sequence length="379" mass="43231">MACKVAGRADNGRTGILAMVTQEVEILSPIQTFWLMTLDVVILNWNGRKLLEILLPRVAERSAVKGVTLVLADNGSDDDSVEWVKTNMPDVKIIELGQNYGFADGYNRALALLESDYCLLLNSDVEPAENWLPPLIRVMDENSEVAAVTPKIKDYNNKQYFEYAGAAGGYIDKLGYTFCRGRIFDNVEEDRGQYDTPSKVFWGSGAALLVRRKLFLDSGGFDSHFIAHMEEVDWCWRIKNRGYEILYEPSSEVYHMGGGSLNYGNPRKTYLNFRNNLFLILKNQYGTKAWLIIAARFVLDFVALLNFFFKGEGLHAAAISKAHRNFLKDAGRYKAIRKQLMRSVKARQHPEQYRGSVVLDYFLKGKKEFKMLRFKPDPK</sequence>
<evidence type="ECO:0000313" key="5">
    <source>
        <dbReference type="EMBL" id="URW79454.1"/>
    </source>
</evidence>
<gene>
    <name evidence="5" type="ORF">M9189_11390</name>
</gene>
<dbReference type="RefSeq" id="WP_250723347.1">
    <property type="nucleotide sequence ID" value="NZ_CP098400.1"/>
</dbReference>
<dbReference type="GO" id="GO:0016757">
    <property type="term" value="F:glycosyltransferase activity"/>
    <property type="evidence" value="ECO:0007669"/>
    <property type="project" value="UniProtKB-KW"/>
</dbReference>
<dbReference type="KEGG" id="alkq:M9189_11390"/>